<comment type="caution">
    <text evidence="6">The sequence shown here is derived from an EMBL/GenBank/DDBJ whole genome shotgun (WGS) entry which is preliminary data.</text>
</comment>
<reference evidence="6 7" key="1">
    <citation type="journal article" date="2014" name="Agronomy (Basel)">
        <title>A Draft Genome Sequence for Ensete ventricosum, the Drought-Tolerant Tree Against Hunger.</title>
        <authorList>
            <person name="Harrison J."/>
            <person name="Moore K.A."/>
            <person name="Paszkiewicz K."/>
            <person name="Jones T."/>
            <person name="Grant M."/>
            <person name="Ambacheew D."/>
            <person name="Muzemil S."/>
            <person name="Studholme D.J."/>
        </authorList>
    </citation>
    <scope>NUCLEOTIDE SEQUENCE [LARGE SCALE GENOMIC DNA]</scope>
</reference>
<dbReference type="InterPro" id="IPR017930">
    <property type="entry name" value="Myb_dom"/>
</dbReference>
<gene>
    <name evidence="6" type="ORF">B296_00056306</name>
</gene>
<comment type="subcellular location">
    <subcellularLocation>
        <location evidence="1">Nucleus</location>
    </subcellularLocation>
</comment>
<evidence type="ECO:0000313" key="6">
    <source>
        <dbReference type="EMBL" id="RRT35737.1"/>
    </source>
</evidence>
<organism evidence="6 7">
    <name type="scientific">Ensete ventricosum</name>
    <name type="common">Abyssinian banana</name>
    <name type="synonym">Musa ensete</name>
    <dbReference type="NCBI Taxonomy" id="4639"/>
    <lineage>
        <taxon>Eukaryota</taxon>
        <taxon>Viridiplantae</taxon>
        <taxon>Streptophyta</taxon>
        <taxon>Embryophyta</taxon>
        <taxon>Tracheophyta</taxon>
        <taxon>Spermatophyta</taxon>
        <taxon>Magnoliopsida</taxon>
        <taxon>Liliopsida</taxon>
        <taxon>Zingiberales</taxon>
        <taxon>Musaceae</taxon>
        <taxon>Ensete</taxon>
    </lineage>
</organism>
<dbReference type="PANTHER" id="PTHR31314">
    <property type="entry name" value="MYB FAMILY TRANSCRIPTION FACTOR PHL7-LIKE"/>
    <property type="match status" value="1"/>
</dbReference>
<dbReference type="InterPro" id="IPR006447">
    <property type="entry name" value="Myb_dom_plants"/>
</dbReference>
<name>A0A426X8D3_ENSVE</name>
<dbReference type="AlphaFoldDB" id="A0A426X8D3"/>
<protein>
    <submittedName>
        <fullName evidence="6">Uncharacterized protein</fullName>
    </submittedName>
</protein>
<evidence type="ECO:0000313" key="7">
    <source>
        <dbReference type="Proteomes" id="UP000287651"/>
    </source>
</evidence>
<dbReference type="EMBL" id="AMZH03024606">
    <property type="protein sequence ID" value="RRT35737.1"/>
    <property type="molecule type" value="Genomic_DNA"/>
</dbReference>
<dbReference type="NCBIfam" id="TIGR01557">
    <property type="entry name" value="myb_SHAQKYF"/>
    <property type="match status" value="1"/>
</dbReference>
<keyword evidence="5" id="KW-0539">Nucleus</keyword>
<dbReference type="PANTHER" id="PTHR31314:SF113">
    <property type="entry name" value="MYB FAMILY TRANSCRIPTION FACTOR MPH1"/>
    <property type="match status" value="1"/>
</dbReference>
<dbReference type="FunFam" id="1.10.10.60:FF:000007">
    <property type="entry name" value="Two-component response regulator"/>
    <property type="match status" value="1"/>
</dbReference>
<dbReference type="Proteomes" id="UP000287651">
    <property type="component" value="Unassembled WGS sequence"/>
</dbReference>
<keyword evidence="2" id="KW-0805">Transcription regulation</keyword>
<keyword evidence="3" id="KW-0238">DNA-binding</keyword>
<dbReference type="Gene3D" id="1.10.10.60">
    <property type="entry name" value="Homeodomain-like"/>
    <property type="match status" value="1"/>
</dbReference>
<dbReference type="GO" id="GO:0003677">
    <property type="term" value="F:DNA binding"/>
    <property type="evidence" value="ECO:0007669"/>
    <property type="project" value="UniProtKB-KW"/>
</dbReference>
<dbReference type="SUPFAM" id="SSF46689">
    <property type="entry name" value="Homeodomain-like"/>
    <property type="match status" value="1"/>
</dbReference>
<dbReference type="GO" id="GO:0005634">
    <property type="term" value="C:nucleus"/>
    <property type="evidence" value="ECO:0007669"/>
    <property type="project" value="UniProtKB-SubCell"/>
</dbReference>
<dbReference type="InterPro" id="IPR001005">
    <property type="entry name" value="SANT/Myb"/>
</dbReference>
<sequence>MTCFGRRGVRQYNRSETPRIRWTEALHRRFIQAVASLGGENKATPKQILQLMSVKGLRVSHVKSHLQVCLYTFAAIN</sequence>
<dbReference type="PROSITE" id="PS51294">
    <property type="entry name" value="HTH_MYB"/>
    <property type="match status" value="1"/>
</dbReference>
<evidence type="ECO:0000256" key="5">
    <source>
        <dbReference type="ARBA" id="ARBA00023242"/>
    </source>
</evidence>
<dbReference type="GO" id="GO:0003700">
    <property type="term" value="F:DNA-binding transcription factor activity"/>
    <property type="evidence" value="ECO:0007669"/>
    <property type="project" value="InterPro"/>
</dbReference>
<evidence type="ECO:0000256" key="1">
    <source>
        <dbReference type="ARBA" id="ARBA00004123"/>
    </source>
</evidence>
<accession>A0A426X8D3</accession>
<dbReference type="InterPro" id="IPR009057">
    <property type="entry name" value="Homeodomain-like_sf"/>
</dbReference>
<dbReference type="InterPro" id="IPR046955">
    <property type="entry name" value="PHR1-like"/>
</dbReference>
<dbReference type="Pfam" id="PF00249">
    <property type="entry name" value="Myb_DNA-binding"/>
    <property type="match status" value="1"/>
</dbReference>
<evidence type="ECO:0000256" key="4">
    <source>
        <dbReference type="ARBA" id="ARBA00023163"/>
    </source>
</evidence>
<evidence type="ECO:0000256" key="3">
    <source>
        <dbReference type="ARBA" id="ARBA00023125"/>
    </source>
</evidence>
<evidence type="ECO:0000256" key="2">
    <source>
        <dbReference type="ARBA" id="ARBA00023015"/>
    </source>
</evidence>
<keyword evidence="4" id="KW-0804">Transcription</keyword>
<proteinExistence type="predicted"/>